<dbReference type="AlphaFoldDB" id="A0AAN9KAT4"/>
<comment type="caution">
    <text evidence="2">The sequence shown here is derived from an EMBL/GenBank/DDBJ whole genome shotgun (WGS) entry which is preliminary data.</text>
</comment>
<evidence type="ECO:0000313" key="3">
    <source>
        <dbReference type="Proteomes" id="UP001367508"/>
    </source>
</evidence>
<evidence type="ECO:0000313" key="2">
    <source>
        <dbReference type="EMBL" id="KAK7313046.1"/>
    </source>
</evidence>
<dbReference type="EMBL" id="JAYMYQ010000009">
    <property type="protein sequence ID" value="KAK7313046.1"/>
    <property type="molecule type" value="Genomic_DNA"/>
</dbReference>
<reference evidence="2 3" key="1">
    <citation type="submission" date="2024-01" db="EMBL/GenBank/DDBJ databases">
        <title>The genomes of 5 underutilized Papilionoideae crops provide insights into root nodulation and disease resistanc.</title>
        <authorList>
            <person name="Jiang F."/>
        </authorList>
    </citation>
    <scope>NUCLEOTIDE SEQUENCE [LARGE SCALE GENOMIC DNA]</scope>
    <source>
        <strain evidence="2">LVBAO_FW01</strain>
        <tissue evidence="2">Leaves</tissue>
    </source>
</reference>
<keyword evidence="1" id="KW-0732">Signal</keyword>
<keyword evidence="3" id="KW-1185">Reference proteome</keyword>
<organism evidence="2 3">
    <name type="scientific">Canavalia gladiata</name>
    <name type="common">Sword bean</name>
    <name type="synonym">Dolichos gladiatus</name>
    <dbReference type="NCBI Taxonomy" id="3824"/>
    <lineage>
        <taxon>Eukaryota</taxon>
        <taxon>Viridiplantae</taxon>
        <taxon>Streptophyta</taxon>
        <taxon>Embryophyta</taxon>
        <taxon>Tracheophyta</taxon>
        <taxon>Spermatophyta</taxon>
        <taxon>Magnoliopsida</taxon>
        <taxon>eudicotyledons</taxon>
        <taxon>Gunneridae</taxon>
        <taxon>Pentapetalae</taxon>
        <taxon>rosids</taxon>
        <taxon>fabids</taxon>
        <taxon>Fabales</taxon>
        <taxon>Fabaceae</taxon>
        <taxon>Papilionoideae</taxon>
        <taxon>50 kb inversion clade</taxon>
        <taxon>NPAAA clade</taxon>
        <taxon>indigoferoid/millettioid clade</taxon>
        <taxon>Phaseoleae</taxon>
        <taxon>Canavalia</taxon>
    </lineage>
</organism>
<protein>
    <submittedName>
        <fullName evidence="2">Uncharacterized protein</fullName>
    </submittedName>
</protein>
<sequence>MWWLVAVLECAFQGPSTTWVLHEAWGCLLTAKQGLPFFISSLKFSVVGKVPRDLLGTLLSFAWPEDMNYGDSKDYREVHGIFENARSNGTSFDSELPPPPSFRPRAFNFDPPSLSFASHRPSSS</sequence>
<name>A0AAN9KAT4_CANGL</name>
<feature type="signal peptide" evidence="1">
    <location>
        <begin position="1"/>
        <end position="18"/>
    </location>
</feature>
<evidence type="ECO:0000256" key="1">
    <source>
        <dbReference type="SAM" id="SignalP"/>
    </source>
</evidence>
<accession>A0AAN9KAT4</accession>
<proteinExistence type="predicted"/>
<dbReference type="Proteomes" id="UP001367508">
    <property type="component" value="Unassembled WGS sequence"/>
</dbReference>
<feature type="chain" id="PRO_5042901551" evidence="1">
    <location>
        <begin position="19"/>
        <end position="124"/>
    </location>
</feature>
<gene>
    <name evidence="2" type="ORF">VNO77_37401</name>
</gene>